<organism evidence="1 2">
    <name type="scientific">Carnegiea gigantea</name>
    <dbReference type="NCBI Taxonomy" id="171969"/>
    <lineage>
        <taxon>Eukaryota</taxon>
        <taxon>Viridiplantae</taxon>
        <taxon>Streptophyta</taxon>
        <taxon>Embryophyta</taxon>
        <taxon>Tracheophyta</taxon>
        <taxon>Spermatophyta</taxon>
        <taxon>Magnoliopsida</taxon>
        <taxon>eudicotyledons</taxon>
        <taxon>Gunneridae</taxon>
        <taxon>Pentapetalae</taxon>
        <taxon>Caryophyllales</taxon>
        <taxon>Cactineae</taxon>
        <taxon>Cactaceae</taxon>
        <taxon>Cactoideae</taxon>
        <taxon>Echinocereeae</taxon>
        <taxon>Carnegiea</taxon>
    </lineage>
</organism>
<name>A0A9Q1QBG2_9CARY</name>
<proteinExistence type="predicted"/>
<keyword evidence="2" id="KW-1185">Reference proteome</keyword>
<sequence length="155" mass="18399">MAEKILERGDHGEEFQRDFVHHIISTSIIRSMDNDCLFRTLKLFMDLTKYLTIIGVRISCNLSLEKRDAKIDGFQQQYIGQLMQSNKQVKMKRSFAGSIKGICEDRWFPTVIHWTVDVVKQRNKDEKEFPEEHGKDRAINREEYQKIIHEKEIQL</sequence>
<dbReference type="Proteomes" id="UP001153076">
    <property type="component" value="Unassembled WGS sequence"/>
</dbReference>
<protein>
    <submittedName>
        <fullName evidence="1">Uncharacterized protein</fullName>
    </submittedName>
</protein>
<evidence type="ECO:0000313" key="2">
    <source>
        <dbReference type="Proteomes" id="UP001153076"/>
    </source>
</evidence>
<evidence type="ECO:0000313" key="1">
    <source>
        <dbReference type="EMBL" id="KAJ8436048.1"/>
    </source>
</evidence>
<gene>
    <name evidence="1" type="ORF">Cgig2_017516</name>
</gene>
<comment type="caution">
    <text evidence="1">The sequence shown here is derived from an EMBL/GenBank/DDBJ whole genome shotgun (WGS) entry which is preliminary data.</text>
</comment>
<dbReference type="AlphaFoldDB" id="A0A9Q1QBG2"/>
<dbReference type="EMBL" id="JAKOGI010000369">
    <property type="protein sequence ID" value="KAJ8436048.1"/>
    <property type="molecule type" value="Genomic_DNA"/>
</dbReference>
<reference evidence="1" key="1">
    <citation type="submission" date="2022-04" db="EMBL/GenBank/DDBJ databases">
        <title>Carnegiea gigantea Genome sequencing and assembly v2.</title>
        <authorList>
            <person name="Copetti D."/>
            <person name="Sanderson M.J."/>
            <person name="Burquez A."/>
            <person name="Wojciechowski M.F."/>
        </authorList>
    </citation>
    <scope>NUCLEOTIDE SEQUENCE</scope>
    <source>
        <strain evidence="1">SGP5-SGP5p</strain>
        <tissue evidence="1">Aerial part</tissue>
    </source>
</reference>
<accession>A0A9Q1QBG2</accession>